<dbReference type="PROSITE" id="PS51155">
    <property type="entry name" value="CHIT_BIND_RR_2"/>
    <property type="match status" value="1"/>
</dbReference>
<dbReference type="PROSITE" id="PS00233">
    <property type="entry name" value="CHIT_BIND_RR_1"/>
    <property type="match status" value="1"/>
</dbReference>
<evidence type="ECO:0000256" key="4">
    <source>
        <dbReference type="SAM" id="MobiDB-lite"/>
    </source>
</evidence>
<dbReference type="EMBL" id="OV170227">
    <property type="protein sequence ID" value="CAH0727792.1"/>
    <property type="molecule type" value="Genomic_DNA"/>
</dbReference>
<keyword evidence="2 5" id="KW-0732">Signal</keyword>
<evidence type="ECO:0000256" key="1">
    <source>
        <dbReference type="ARBA" id="ARBA00022460"/>
    </source>
</evidence>
<gene>
    <name evidence="6" type="ORF">BINO364_LOCUS13091</name>
</gene>
<evidence type="ECO:0000256" key="2">
    <source>
        <dbReference type="ARBA" id="ARBA00022729"/>
    </source>
</evidence>
<dbReference type="Proteomes" id="UP000838878">
    <property type="component" value="Chromosome 7"/>
</dbReference>
<name>A0A8J9UXW0_9NEOP</name>
<keyword evidence="7" id="KW-1185">Reference proteome</keyword>
<feature type="signal peptide" evidence="5">
    <location>
        <begin position="1"/>
        <end position="15"/>
    </location>
</feature>
<feature type="compositionally biased region" description="Basic and acidic residues" evidence="4">
    <location>
        <begin position="50"/>
        <end position="59"/>
    </location>
</feature>
<dbReference type="InterPro" id="IPR000618">
    <property type="entry name" value="Insect_cuticle"/>
</dbReference>
<feature type="chain" id="PRO_5035475711" evidence="5">
    <location>
        <begin position="16"/>
        <end position="119"/>
    </location>
</feature>
<proteinExistence type="predicted"/>
<dbReference type="InterPro" id="IPR031311">
    <property type="entry name" value="CHIT_BIND_RR_consensus"/>
</dbReference>
<dbReference type="PANTHER" id="PTHR10380:SF173">
    <property type="entry name" value="CUTICULAR PROTEIN 47EF, ISOFORM C-RELATED"/>
    <property type="match status" value="1"/>
</dbReference>
<dbReference type="GO" id="GO:0062129">
    <property type="term" value="C:chitin-based extracellular matrix"/>
    <property type="evidence" value="ECO:0007669"/>
    <property type="project" value="TreeGrafter"/>
</dbReference>
<dbReference type="Pfam" id="PF00379">
    <property type="entry name" value="Chitin_bind_4"/>
    <property type="match status" value="1"/>
</dbReference>
<protein>
    <submittedName>
        <fullName evidence="6">Uncharacterized protein</fullName>
    </submittedName>
</protein>
<reference evidence="6" key="1">
    <citation type="submission" date="2021-12" db="EMBL/GenBank/DDBJ databases">
        <authorList>
            <person name="Martin H S."/>
        </authorList>
    </citation>
    <scope>NUCLEOTIDE SEQUENCE</scope>
</reference>
<dbReference type="PRINTS" id="PR00947">
    <property type="entry name" value="CUTICLE"/>
</dbReference>
<accession>A0A8J9UXW0</accession>
<organism evidence="6 7">
    <name type="scientific">Brenthis ino</name>
    <name type="common">lesser marbled fritillary</name>
    <dbReference type="NCBI Taxonomy" id="405034"/>
    <lineage>
        <taxon>Eukaryota</taxon>
        <taxon>Metazoa</taxon>
        <taxon>Ecdysozoa</taxon>
        <taxon>Arthropoda</taxon>
        <taxon>Hexapoda</taxon>
        <taxon>Insecta</taxon>
        <taxon>Pterygota</taxon>
        <taxon>Neoptera</taxon>
        <taxon>Endopterygota</taxon>
        <taxon>Lepidoptera</taxon>
        <taxon>Glossata</taxon>
        <taxon>Ditrysia</taxon>
        <taxon>Papilionoidea</taxon>
        <taxon>Nymphalidae</taxon>
        <taxon>Heliconiinae</taxon>
        <taxon>Argynnini</taxon>
        <taxon>Brenthis</taxon>
    </lineage>
</organism>
<evidence type="ECO:0000256" key="3">
    <source>
        <dbReference type="PROSITE-ProRule" id="PRU00497"/>
    </source>
</evidence>
<dbReference type="PANTHER" id="PTHR10380">
    <property type="entry name" value="CUTICLE PROTEIN"/>
    <property type="match status" value="1"/>
</dbReference>
<dbReference type="OrthoDB" id="6761795at2759"/>
<dbReference type="AlphaFoldDB" id="A0A8J9UXW0"/>
<evidence type="ECO:0000256" key="5">
    <source>
        <dbReference type="SAM" id="SignalP"/>
    </source>
</evidence>
<evidence type="ECO:0000313" key="6">
    <source>
        <dbReference type="EMBL" id="CAH0727792.1"/>
    </source>
</evidence>
<keyword evidence="1 3" id="KW-0193">Cuticle</keyword>
<feature type="region of interest" description="Disordered" evidence="4">
    <location>
        <begin position="46"/>
        <end position="66"/>
    </location>
</feature>
<evidence type="ECO:0000313" key="7">
    <source>
        <dbReference type="Proteomes" id="UP000838878"/>
    </source>
</evidence>
<feature type="non-terminal residue" evidence="6">
    <location>
        <position position="119"/>
    </location>
</feature>
<sequence>MKLVILLVCVGLVIAAPQAPRSDPNEVQILKLESDNDGLGTYRFAYEQSDNSRREEQGELRNAGTDDESIAVKGSYSWVAPDGITYTVTYIADNNGFQPTIEQGPGGAVPPAVIASLVG</sequence>
<dbReference type="InterPro" id="IPR050468">
    <property type="entry name" value="Cuticle_Struct_Prot"/>
</dbReference>
<dbReference type="GO" id="GO:0008010">
    <property type="term" value="F:structural constituent of chitin-based larval cuticle"/>
    <property type="evidence" value="ECO:0007669"/>
    <property type="project" value="TreeGrafter"/>
</dbReference>